<keyword evidence="1" id="KW-1277">Toxin-antitoxin system</keyword>
<reference evidence="3 4" key="1">
    <citation type="journal article" date="2020" name="mSystems">
        <title>Defining Genomic and Predicted Metabolic Features of the Acetobacterium Genus.</title>
        <authorList>
            <person name="Ross D.E."/>
            <person name="Marshall C.W."/>
            <person name="Gulliver D."/>
            <person name="May H.D."/>
            <person name="Norman R.S."/>
        </authorList>
    </citation>
    <scope>NUCLEOTIDE SEQUENCE [LARGE SCALE GENOMIC DNA]</scope>
    <source>
        <strain evidence="3 4">DSM 4132</strain>
    </source>
</reference>
<dbReference type="EMBL" id="WJBE01000005">
    <property type="protein sequence ID" value="MBC3899422.1"/>
    <property type="molecule type" value="Genomic_DNA"/>
</dbReference>
<dbReference type="Pfam" id="PF05016">
    <property type="entry name" value="ParE_toxin"/>
    <property type="match status" value="1"/>
</dbReference>
<feature type="coiled-coil region" evidence="2">
    <location>
        <begin position="22"/>
        <end position="49"/>
    </location>
</feature>
<gene>
    <name evidence="3" type="ORF">GH811_07315</name>
</gene>
<keyword evidence="2" id="KW-0175">Coiled coil</keyword>
<evidence type="ECO:0000256" key="2">
    <source>
        <dbReference type="SAM" id="Coils"/>
    </source>
</evidence>
<dbReference type="Proteomes" id="UP000622405">
    <property type="component" value="Unassembled WGS sequence"/>
</dbReference>
<sequence length="103" mass="12100">MIYEIVITEQADADLRSIFNYIADELKSLQNASGQLDRLEQNILKLDQLPERFRIYAKEPWLSRGLRIMPVDNYSVFYIPDPDKAIVTVIRVMYGSRNYDAHF</sequence>
<dbReference type="InterPro" id="IPR035093">
    <property type="entry name" value="RelE/ParE_toxin_dom_sf"/>
</dbReference>
<evidence type="ECO:0000256" key="1">
    <source>
        <dbReference type="ARBA" id="ARBA00022649"/>
    </source>
</evidence>
<accession>A0ABR6YWD0</accession>
<evidence type="ECO:0000313" key="4">
    <source>
        <dbReference type="Proteomes" id="UP000622405"/>
    </source>
</evidence>
<evidence type="ECO:0000313" key="3">
    <source>
        <dbReference type="EMBL" id="MBC3899422.1"/>
    </source>
</evidence>
<keyword evidence="4" id="KW-1185">Reference proteome</keyword>
<comment type="caution">
    <text evidence="3">The sequence shown here is derived from an EMBL/GenBank/DDBJ whole genome shotgun (WGS) entry which is preliminary data.</text>
</comment>
<organism evidence="3 4">
    <name type="scientific">Acetobacterium malicum</name>
    <dbReference type="NCBI Taxonomy" id="52692"/>
    <lineage>
        <taxon>Bacteria</taxon>
        <taxon>Bacillati</taxon>
        <taxon>Bacillota</taxon>
        <taxon>Clostridia</taxon>
        <taxon>Eubacteriales</taxon>
        <taxon>Eubacteriaceae</taxon>
        <taxon>Acetobacterium</taxon>
    </lineage>
</organism>
<dbReference type="InterPro" id="IPR007712">
    <property type="entry name" value="RelE/ParE_toxin"/>
</dbReference>
<proteinExistence type="predicted"/>
<protein>
    <submittedName>
        <fullName evidence="3">Type II toxin-antitoxin system mRNA interferase toxin, RelE/StbE family</fullName>
    </submittedName>
</protein>
<dbReference type="NCBIfam" id="TIGR02385">
    <property type="entry name" value="RelE_StbE"/>
    <property type="match status" value="1"/>
</dbReference>
<name>A0ABR6YWD0_9FIRM</name>
<dbReference type="RefSeq" id="WP_186893917.1">
    <property type="nucleotide sequence ID" value="NZ_WJBE01000005.1"/>
</dbReference>
<dbReference type="Gene3D" id="3.30.2310.20">
    <property type="entry name" value="RelE-like"/>
    <property type="match status" value="1"/>
</dbReference>